<dbReference type="EMBL" id="CM029044">
    <property type="protein sequence ID" value="KAG2608072.1"/>
    <property type="molecule type" value="Genomic_DNA"/>
</dbReference>
<protein>
    <submittedName>
        <fullName evidence="2">Uncharacterized protein</fullName>
    </submittedName>
</protein>
<organism evidence="2 3">
    <name type="scientific">Panicum virgatum</name>
    <name type="common">Blackwell switchgrass</name>
    <dbReference type="NCBI Taxonomy" id="38727"/>
    <lineage>
        <taxon>Eukaryota</taxon>
        <taxon>Viridiplantae</taxon>
        <taxon>Streptophyta</taxon>
        <taxon>Embryophyta</taxon>
        <taxon>Tracheophyta</taxon>
        <taxon>Spermatophyta</taxon>
        <taxon>Magnoliopsida</taxon>
        <taxon>Liliopsida</taxon>
        <taxon>Poales</taxon>
        <taxon>Poaceae</taxon>
        <taxon>PACMAD clade</taxon>
        <taxon>Panicoideae</taxon>
        <taxon>Panicodae</taxon>
        <taxon>Paniceae</taxon>
        <taxon>Panicinae</taxon>
        <taxon>Panicum</taxon>
        <taxon>Panicum sect. Hiantes</taxon>
    </lineage>
</organism>
<name>A0A8T0T8L2_PANVG</name>
<proteinExistence type="predicted"/>
<feature type="region of interest" description="Disordered" evidence="1">
    <location>
        <begin position="60"/>
        <end position="79"/>
    </location>
</feature>
<gene>
    <name evidence="2" type="ORF">PVAP13_4NG288338</name>
</gene>
<evidence type="ECO:0000313" key="2">
    <source>
        <dbReference type="EMBL" id="KAG2608072.1"/>
    </source>
</evidence>
<dbReference type="Proteomes" id="UP000823388">
    <property type="component" value="Chromosome 4N"/>
</dbReference>
<accession>A0A8T0T8L2</accession>
<reference evidence="2 3" key="1">
    <citation type="submission" date="2020-05" db="EMBL/GenBank/DDBJ databases">
        <title>WGS assembly of Panicum virgatum.</title>
        <authorList>
            <person name="Lovell J.T."/>
            <person name="Jenkins J."/>
            <person name="Shu S."/>
            <person name="Juenger T.E."/>
            <person name="Schmutz J."/>
        </authorList>
    </citation>
    <scope>NUCLEOTIDE SEQUENCE [LARGE SCALE GENOMIC DNA]</scope>
    <source>
        <strain evidence="3">cv. AP13</strain>
    </source>
</reference>
<evidence type="ECO:0000313" key="3">
    <source>
        <dbReference type="Proteomes" id="UP000823388"/>
    </source>
</evidence>
<comment type="caution">
    <text evidence="2">The sequence shown here is derived from an EMBL/GenBank/DDBJ whole genome shotgun (WGS) entry which is preliminary data.</text>
</comment>
<dbReference type="AlphaFoldDB" id="A0A8T0T8L2"/>
<evidence type="ECO:0000256" key="1">
    <source>
        <dbReference type="SAM" id="MobiDB-lite"/>
    </source>
</evidence>
<sequence>MPLPGPAPASASSLQVRPPLPLAAVCWPGWDPAAPRRAPANPATGRPDLALLLAGSRRQRAAALGREEEPPDPLRPSRICLVPRGSVSPSCSQTRRPWPRWPAPAWGPLSAGLLYRCSRTWRRWPVTRQAGVASVPRSRAEALANRPWPRWPAPLCCAGGGRHGSPPPPPRPPLAPVLQTVAAFSRHLLIAPDAGPDDHCLRPHHRHWR</sequence>
<keyword evidence="3" id="KW-1185">Reference proteome</keyword>